<evidence type="ECO:0000313" key="2">
    <source>
        <dbReference type="EMBL" id="PWU51467.1"/>
    </source>
</evidence>
<sequence>MMDLITAGRRELAEVLGGLSATEWQAPSLCEGWAVAHVVAHVTMPFRISEQEFALGMQEAGGRFNEFSDAVANRDSQLPQAELVAVLRDNADHPWNPPGGGLAGALSHDTIHGLDITWPMSIKYPIADETMTAVLDLSVGQGSRSLFGVDLDGIQLHATDLDWSSGAGARLEGQGRELLLLIAGRRIPHDLFSGPGAQRIAEVNR</sequence>
<gene>
    <name evidence="2" type="ORF">DLJ46_04925</name>
</gene>
<dbReference type="Gene3D" id="1.20.120.450">
    <property type="entry name" value="dinb family like domain"/>
    <property type="match status" value="1"/>
</dbReference>
<dbReference type="GO" id="GO:0046872">
    <property type="term" value="F:metal ion binding"/>
    <property type="evidence" value="ECO:0007669"/>
    <property type="project" value="InterPro"/>
</dbReference>
<dbReference type="OrthoDB" id="5178565at2"/>
<accession>A0A317KGF5</accession>
<dbReference type="InterPro" id="IPR024344">
    <property type="entry name" value="MDMPI_metal-binding"/>
</dbReference>
<dbReference type="SUPFAM" id="SSF109854">
    <property type="entry name" value="DinB/YfiT-like putative metalloenzymes"/>
    <property type="match status" value="1"/>
</dbReference>
<feature type="domain" description="Mycothiol-dependent maleylpyruvate isomerase metal-binding" evidence="1">
    <location>
        <begin position="7"/>
        <end position="92"/>
    </location>
</feature>
<dbReference type="AlphaFoldDB" id="A0A317KGF5"/>
<evidence type="ECO:0000313" key="3">
    <source>
        <dbReference type="Proteomes" id="UP000245683"/>
    </source>
</evidence>
<dbReference type="Pfam" id="PF11716">
    <property type="entry name" value="MDMPI_N"/>
    <property type="match status" value="1"/>
</dbReference>
<name>A0A317KGF5_9ACTN</name>
<organism evidence="2 3">
    <name type="scientific">Micromonospora globispora</name>
    <dbReference type="NCBI Taxonomy" id="1450148"/>
    <lineage>
        <taxon>Bacteria</taxon>
        <taxon>Bacillati</taxon>
        <taxon>Actinomycetota</taxon>
        <taxon>Actinomycetes</taxon>
        <taxon>Micromonosporales</taxon>
        <taxon>Micromonosporaceae</taxon>
        <taxon>Micromonospora</taxon>
    </lineage>
</organism>
<proteinExistence type="predicted"/>
<dbReference type="InterPro" id="IPR017517">
    <property type="entry name" value="Maleyloyr_isom"/>
</dbReference>
<dbReference type="Proteomes" id="UP000245683">
    <property type="component" value="Unassembled WGS sequence"/>
</dbReference>
<evidence type="ECO:0000259" key="1">
    <source>
        <dbReference type="Pfam" id="PF11716"/>
    </source>
</evidence>
<comment type="caution">
    <text evidence="2">The sequence shown here is derived from an EMBL/GenBank/DDBJ whole genome shotgun (WGS) entry which is preliminary data.</text>
</comment>
<dbReference type="RefSeq" id="WP_109943479.1">
    <property type="nucleotide sequence ID" value="NZ_QGGF01000293.1"/>
</dbReference>
<protein>
    <recommendedName>
        <fullName evidence="1">Mycothiol-dependent maleylpyruvate isomerase metal-binding domain-containing protein</fullName>
    </recommendedName>
</protein>
<dbReference type="EMBL" id="QGSV01000087">
    <property type="protein sequence ID" value="PWU51467.1"/>
    <property type="molecule type" value="Genomic_DNA"/>
</dbReference>
<dbReference type="NCBIfam" id="TIGR03083">
    <property type="entry name" value="maleylpyruvate isomerase family mycothiol-dependent enzyme"/>
    <property type="match status" value="1"/>
</dbReference>
<dbReference type="InterPro" id="IPR034660">
    <property type="entry name" value="DinB/YfiT-like"/>
</dbReference>
<keyword evidence="3" id="KW-1185">Reference proteome</keyword>
<reference evidence="3" key="1">
    <citation type="submission" date="2018-05" db="EMBL/GenBank/DDBJ databases">
        <title>Micromonospora globispora sp. nov. and Micromonospora rugosa sp. nov., isolated from marine sediment.</title>
        <authorList>
            <person name="Carro L."/>
            <person name="Aysel V."/>
            <person name="Cetin D."/>
            <person name="Igual J.M."/>
            <person name="Klenk H.-P."/>
            <person name="Trujillo M.E."/>
            <person name="Sahin N."/>
        </authorList>
    </citation>
    <scope>NUCLEOTIDE SEQUENCE [LARGE SCALE GENOMIC DNA]</scope>
    <source>
        <strain evidence="3">S2904</strain>
    </source>
</reference>